<evidence type="ECO:0000256" key="12">
    <source>
        <dbReference type="PROSITE-ProRule" id="PRU10133"/>
    </source>
</evidence>
<feature type="active site" description="Glycyl thioester intermediate" evidence="12">
    <location>
        <position position="113"/>
    </location>
</feature>
<feature type="domain" description="UBC core" evidence="15">
    <location>
        <begin position="31"/>
        <end position="175"/>
    </location>
</feature>
<dbReference type="EMBL" id="LT598468">
    <property type="protein sequence ID" value="SCV04193.1"/>
    <property type="molecule type" value="Genomic_DNA"/>
</dbReference>
<evidence type="ECO:0000256" key="14">
    <source>
        <dbReference type="SAM" id="MobiDB-lite"/>
    </source>
</evidence>
<evidence type="ECO:0000313" key="16">
    <source>
        <dbReference type="EMBL" id="SCV04193.1"/>
    </source>
</evidence>
<dbReference type="PROSITE" id="PS00183">
    <property type="entry name" value="UBC_1"/>
    <property type="match status" value="1"/>
</dbReference>
<dbReference type="FunFam" id="3.10.110.10:FF:000005">
    <property type="entry name" value="NEDD8-conjugating enzyme Ubc12"/>
    <property type="match status" value="1"/>
</dbReference>
<comment type="similarity">
    <text evidence="13">Belongs to the ubiquitin-conjugating enzyme family.</text>
</comment>
<dbReference type="GO" id="GO:0005524">
    <property type="term" value="F:ATP binding"/>
    <property type="evidence" value="ECO:0007669"/>
    <property type="project" value="UniProtKB-UniRule"/>
</dbReference>
<dbReference type="CDD" id="cd23794">
    <property type="entry name" value="UBCc_UBE2F_UBE2M"/>
    <property type="match status" value="1"/>
</dbReference>
<dbReference type="PANTHER" id="PTHR24067">
    <property type="entry name" value="UBIQUITIN-CONJUGATING ENZYME E2"/>
    <property type="match status" value="1"/>
</dbReference>
<feature type="compositionally biased region" description="Low complexity" evidence="14">
    <location>
        <begin position="1"/>
        <end position="18"/>
    </location>
</feature>
<dbReference type="SMART" id="SM00212">
    <property type="entry name" value="UBCc"/>
    <property type="match status" value="1"/>
</dbReference>
<evidence type="ECO:0000313" key="17">
    <source>
        <dbReference type="Proteomes" id="UP000191024"/>
    </source>
</evidence>
<dbReference type="Proteomes" id="UP000191024">
    <property type="component" value="Chromosome H"/>
</dbReference>
<evidence type="ECO:0000256" key="10">
    <source>
        <dbReference type="ARBA" id="ARBA00044279"/>
    </source>
</evidence>
<organism evidence="16 17">
    <name type="scientific">Lachancea mirantina</name>
    <dbReference type="NCBI Taxonomy" id="1230905"/>
    <lineage>
        <taxon>Eukaryota</taxon>
        <taxon>Fungi</taxon>
        <taxon>Dikarya</taxon>
        <taxon>Ascomycota</taxon>
        <taxon>Saccharomycotina</taxon>
        <taxon>Saccharomycetes</taxon>
        <taxon>Saccharomycetales</taxon>
        <taxon>Saccharomycetaceae</taxon>
        <taxon>Lachancea</taxon>
    </lineage>
</organism>
<feature type="region of interest" description="Disordered" evidence="14">
    <location>
        <begin position="1"/>
        <end position="22"/>
    </location>
</feature>
<dbReference type="PROSITE" id="PS50127">
    <property type="entry name" value="UBC_2"/>
    <property type="match status" value="1"/>
</dbReference>
<evidence type="ECO:0000259" key="15">
    <source>
        <dbReference type="PROSITE" id="PS50127"/>
    </source>
</evidence>
<accession>A0A1G4KIH5</accession>
<dbReference type="AlphaFoldDB" id="A0A1G4KIH5"/>
<evidence type="ECO:0000256" key="6">
    <source>
        <dbReference type="ARBA" id="ARBA00043698"/>
    </source>
</evidence>
<keyword evidence="2" id="KW-0808">Transferase</keyword>
<dbReference type="Pfam" id="PF00179">
    <property type="entry name" value="UQ_con"/>
    <property type="match status" value="1"/>
</dbReference>
<keyword evidence="3 13" id="KW-0547">Nucleotide-binding</keyword>
<keyword evidence="5 13" id="KW-0067">ATP-binding</keyword>
<keyword evidence="4 13" id="KW-0833">Ubl conjugation pathway</keyword>
<dbReference type="InterPro" id="IPR000608">
    <property type="entry name" value="UBC"/>
</dbReference>
<proteinExistence type="inferred from homology"/>
<reference evidence="17" key="1">
    <citation type="submission" date="2016-03" db="EMBL/GenBank/DDBJ databases">
        <authorList>
            <person name="Devillers H."/>
        </authorList>
    </citation>
    <scope>NUCLEOTIDE SEQUENCE [LARGE SCALE GENOMIC DNA]</scope>
</reference>
<evidence type="ECO:0000256" key="8">
    <source>
        <dbReference type="ARBA" id="ARBA00044084"/>
    </source>
</evidence>
<comment type="catalytic activity">
    <reaction evidence="6">
        <text>[E1 NEDD8-activating enzyme]-S-[NEDD8 protein]-yl-L-cysteine + [E2 NEDD8-conjugating enzyme]-L-cysteine = [E1 NEDD8-activating enzyme]-L-cysteine + [E2 NEDD8-conjugating enzyme]-S-[NEDD8-protein]-yl-L-cysteine.</text>
        <dbReference type="EC" id="2.3.2.34"/>
    </reaction>
</comment>
<evidence type="ECO:0000256" key="4">
    <source>
        <dbReference type="ARBA" id="ARBA00022786"/>
    </source>
</evidence>
<evidence type="ECO:0000256" key="2">
    <source>
        <dbReference type="ARBA" id="ARBA00022679"/>
    </source>
</evidence>
<dbReference type="InterPro" id="IPR050113">
    <property type="entry name" value="Ub_conjugating_enzyme"/>
</dbReference>
<name>A0A1G4KIH5_9SACH</name>
<protein>
    <recommendedName>
        <fullName evidence="9">NEDD8-conjugating enzyme UBC12</fullName>
        <ecNumber evidence="7">2.3.2.34</ecNumber>
    </recommendedName>
    <alternativeName>
        <fullName evidence="8">NEDD8-conjugating enzyme Ubc12</fullName>
    </alternativeName>
    <alternativeName>
        <fullName evidence="10">RUB1-conjugating enzyme</fullName>
    </alternativeName>
    <alternativeName>
        <fullName evidence="11">Ubiquitin carrier protein 12</fullName>
    </alternativeName>
</protein>
<evidence type="ECO:0000256" key="7">
    <source>
        <dbReference type="ARBA" id="ARBA00044047"/>
    </source>
</evidence>
<evidence type="ECO:0000256" key="3">
    <source>
        <dbReference type="ARBA" id="ARBA00022741"/>
    </source>
</evidence>
<dbReference type="SUPFAM" id="SSF54495">
    <property type="entry name" value="UBC-like"/>
    <property type="match status" value="1"/>
</dbReference>
<comment type="pathway">
    <text evidence="1">Protein modification; protein neddylation.</text>
</comment>
<gene>
    <name evidence="16" type="ORF">LAMI_0H14136G</name>
</gene>
<dbReference type="EC" id="2.3.2.34" evidence="7"/>
<dbReference type="Gene3D" id="3.10.110.10">
    <property type="entry name" value="Ubiquitin Conjugating Enzyme"/>
    <property type="match status" value="1"/>
</dbReference>
<keyword evidence="17" id="KW-1185">Reference proteome</keyword>
<evidence type="ECO:0000256" key="1">
    <source>
        <dbReference type="ARBA" id="ARBA00005032"/>
    </source>
</evidence>
<evidence type="ECO:0000256" key="9">
    <source>
        <dbReference type="ARBA" id="ARBA00044092"/>
    </source>
</evidence>
<evidence type="ECO:0000256" key="11">
    <source>
        <dbReference type="ARBA" id="ARBA00044315"/>
    </source>
</evidence>
<dbReference type="OrthoDB" id="10249039at2759"/>
<dbReference type="InterPro" id="IPR023313">
    <property type="entry name" value="UBQ-conjugating_AS"/>
</dbReference>
<dbReference type="GO" id="GO:0061654">
    <property type="term" value="F:NEDD8 conjugating enzyme activity"/>
    <property type="evidence" value="ECO:0007669"/>
    <property type="project" value="UniProtKB-EC"/>
</dbReference>
<dbReference type="STRING" id="1230905.A0A1G4KIH5"/>
<evidence type="ECO:0000256" key="5">
    <source>
        <dbReference type="ARBA" id="ARBA00022840"/>
    </source>
</evidence>
<dbReference type="InterPro" id="IPR016135">
    <property type="entry name" value="UBQ-conjugating_enzyme/RWD"/>
</dbReference>
<sequence length="185" mass="20867">MLKLRQMQQRKQQEKQQQSGSALVLETSLTPAQLRLRQDLASIDIPPTVLLDESDLLANSTAYMTILPDEGFYRSGTFKFSLHFKDTYPIEPPKVKCLNKIYHPNIDVSGNVCLNILREDWSPVLDLQSILVGLLLLFLEPNAKDPLNKDAAFDLQADANKFGAHVQATMRGGVLRNVRYDRVVS</sequence>
<evidence type="ECO:0000256" key="13">
    <source>
        <dbReference type="RuleBase" id="RU362109"/>
    </source>
</evidence>